<evidence type="ECO:0000313" key="2">
    <source>
        <dbReference type="Proteomes" id="UP000503444"/>
    </source>
</evidence>
<dbReference type="KEGG" id="vg:55627022"/>
<dbReference type="EMBL" id="MN908688">
    <property type="protein sequence ID" value="QIG58471.1"/>
    <property type="molecule type" value="Genomic_DNA"/>
</dbReference>
<keyword evidence="2" id="KW-1185">Reference proteome</keyword>
<dbReference type="Proteomes" id="UP000503444">
    <property type="component" value="Segment"/>
</dbReference>
<sequence length="77" mass="8328">MRFEFTAESFHTIATCISRGEHLTFVLGETTATDLFCERCGELSVGTTSAQAVSSEGVYDLGPLTVCLNCKSDDEEV</sequence>
<evidence type="ECO:0000313" key="1">
    <source>
        <dbReference type="EMBL" id="QIG58471.1"/>
    </source>
</evidence>
<protein>
    <submittedName>
        <fullName evidence="1">Uncharacterized protein</fullName>
    </submittedName>
</protein>
<accession>A0A6G6XK33</accession>
<dbReference type="RefSeq" id="YP_009856282.1">
    <property type="nucleotide sequence ID" value="NC_048850.1"/>
</dbReference>
<organism evidence="1 2">
    <name type="scientific">Mycobacterium phage Cornie</name>
    <dbReference type="NCBI Taxonomy" id="2704043"/>
    <lineage>
        <taxon>Viruses</taxon>
        <taxon>Duplodnaviria</taxon>
        <taxon>Heunggongvirae</taxon>
        <taxon>Uroviricota</taxon>
        <taxon>Caudoviricetes</taxon>
        <taxon>Gracegardnervirinae</taxon>
        <taxon>Cornievirus</taxon>
        <taxon>Cornievirus cornie</taxon>
        <taxon>Mycobacterium virus Cornie</taxon>
    </lineage>
</organism>
<dbReference type="GeneID" id="55627022"/>
<gene>
    <name evidence="1" type="primary">96</name>
    <name evidence="1" type="ORF">SEA_CORNIE_96</name>
</gene>
<reference evidence="1 2" key="1">
    <citation type="submission" date="2020-01" db="EMBL/GenBank/DDBJ databases">
        <authorList>
            <person name="McLean J."/>
            <person name="Elizabeth H."/>
            <person name="Mathew S."/>
            <person name="Zack K.M."/>
            <person name="Garlena R.A."/>
            <person name="Russell D.A."/>
            <person name="Pope W.H."/>
            <person name="Jacobs-Sera D."/>
            <person name="Hatfull G.F."/>
        </authorList>
    </citation>
    <scope>NUCLEOTIDE SEQUENCE [LARGE SCALE GENOMIC DNA]</scope>
</reference>
<proteinExistence type="predicted"/>
<name>A0A6G6XK33_9CAUD</name>